<accession>A0A0G4J1F1</accession>
<reference evidence="3 5" key="2">
    <citation type="submission" date="2018-03" db="EMBL/GenBank/DDBJ databases">
        <authorList>
            <person name="Fogelqvist J."/>
        </authorList>
    </citation>
    <scope>NUCLEOTIDE SEQUENCE [LARGE SCALE GENOMIC DNA]</scope>
</reference>
<reference evidence="2 4" key="1">
    <citation type="submission" date="2015-02" db="EMBL/GenBank/DDBJ databases">
        <authorList>
            <person name="Chooi Y.-H."/>
        </authorList>
    </citation>
    <scope>NUCLEOTIDE SEQUENCE [LARGE SCALE GENOMIC DNA]</scope>
    <source>
        <strain evidence="2">E3</strain>
    </source>
</reference>
<keyword evidence="4" id="KW-1185">Reference proteome</keyword>
<dbReference type="EMBL" id="OVEO01000017">
    <property type="protein sequence ID" value="SPR01374.1"/>
    <property type="molecule type" value="Genomic_DNA"/>
</dbReference>
<feature type="compositionally biased region" description="Acidic residues" evidence="1">
    <location>
        <begin position="124"/>
        <end position="140"/>
    </location>
</feature>
<protein>
    <submittedName>
        <fullName evidence="2">Uncharacterized protein</fullName>
    </submittedName>
</protein>
<gene>
    <name evidence="2" type="ORF">PBRA_001953</name>
    <name evidence="3" type="ORF">PLBR_LOCUS8589</name>
</gene>
<evidence type="ECO:0000256" key="1">
    <source>
        <dbReference type="SAM" id="MobiDB-lite"/>
    </source>
</evidence>
<dbReference type="Proteomes" id="UP000290189">
    <property type="component" value="Unassembled WGS sequence"/>
</dbReference>
<feature type="region of interest" description="Disordered" evidence="1">
    <location>
        <begin position="1"/>
        <end position="24"/>
    </location>
</feature>
<keyword evidence="3" id="KW-0496">Mitochondrion</keyword>
<evidence type="ECO:0000313" key="2">
    <source>
        <dbReference type="EMBL" id="CEP01347.1"/>
    </source>
</evidence>
<dbReference type="EMBL" id="CDSF01000112">
    <property type="protein sequence ID" value="CEP01347.1"/>
    <property type="molecule type" value="Genomic_DNA"/>
</dbReference>
<sequence length="465" mass="50211">MSASGIGGAFVASSSRRGTNGLPFDANRIDRQIVPSSASPSAQNANAIVRSNEIVYQQHLGMTAPLGDHEAVADGHSPSGFASVDKRRRLNPPPVPDGRHASSLESGLPAAIVPVPVGQTDHFDDVDDDGDDDDDDDDDTTGGNTMPAMHMPAVSHAEPSTGGGAAVSNDRAEADHNADLKGGLRRRDLVQAVRFTVQQVIGDLKENHFLRPSMSSASTSRNQGYYRHWITIGVRNWVTILGPHKHSADFNEFAKLILTMQKSGSPETAWGLDVAMLQKLFWLSGAGFTVHDRTLSWAPRMMLTEFCLILLWLGPANLQNVISASDAIAVIYSWITASKDRVNVFQGMCSRQSAVSTVRFSAFQSVYHLNEGRMECGREFPADFRIEFFCRNLVCTSETPGPASGDDKTCGSNIRHDLMVDITRVPNDIASQKPPAQANPRQEVPLQATTLLAGNTASALSTAPH</sequence>
<name>A0A0G4J1F1_PLABS</name>
<evidence type="ECO:0000313" key="3">
    <source>
        <dbReference type="EMBL" id="SPR01374.1"/>
    </source>
</evidence>
<feature type="region of interest" description="Disordered" evidence="1">
    <location>
        <begin position="68"/>
        <end position="103"/>
    </location>
</feature>
<dbReference type="AlphaFoldDB" id="A0A0G4J1F1"/>
<feature type="region of interest" description="Disordered" evidence="1">
    <location>
        <begin position="118"/>
        <end position="169"/>
    </location>
</feature>
<evidence type="ECO:0000313" key="5">
    <source>
        <dbReference type="Proteomes" id="UP000290189"/>
    </source>
</evidence>
<proteinExistence type="predicted"/>
<evidence type="ECO:0000313" key="4">
    <source>
        <dbReference type="Proteomes" id="UP000039324"/>
    </source>
</evidence>
<geneLocation type="mitochondrion" evidence="3"/>
<dbReference type="Proteomes" id="UP000039324">
    <property type="component" value="Unassembled WGS sequence"/>
</dbReference>
<organism evidence="2 4">
    <name type="scientific">Plasmodiophora brassicae</name>
    <name type="common">Clubroot disease agent</name>
    <dbReference type="NCBI Taxonomy" id="37360"/>
    <lineage>
        <taxon>Eukaryota</taxon>
        <taxon>Sar</taxon>
        <taxon>Rhizaria</taxon>
        <taxon>Endomyxa</taxon>
        <taxon>Phytomyxea</taxon>
        <taxon>Plasmodiophorida</taxon>
        <taxon>Plasmodiophoridae</taxon>
        <taxon>Plasmodiophora</taxon>
    </lineage>
</organism>